<dbReference type="RefSeq" id="WP_152358797.1">
    <property type="nucleotide sequence ID" value="NZ_WBSM01000010.1"/>
</dbReference>
<evidence type="ECO:0000313" key="1">
    <source>
        <dbReference type="EMBL" id="NEG71914.1"/>
    </source>
</evidence>
<protein>
    <submittedName>
        <fullName evidence="1">Uncharacterized protein</fullName>
    </submittedName>
</protein>
<accession>A0A7K3TCJ6</accession>
<dbReference type="EMBL" id="WHZX01000004">
    <property type="protein sequence ID" value="NEG71914.1"/>
    <property type="molecule type" value="Genomic_DNA"/>
</dbReference>
<evidence type="ECO:0000313" key="2">
    <source>
        <dbReference type="Proteomes" id="UP000469943"/>
    </source>
</evidence>
<organism evidence="1 2">
    <name type="scientific">Bifidobacterium ramosum</name>
    <dbReference type="NCBI Taxonomy" id="1798158"/>
    <lineage>
        <taxon>Bacteria</taxon>
        <taxon>Bacillati</taxon>
        <taxon>Actinomycetota</taxon>
        <taxon>Actinomycetes</taxon>
        <taxon>Bifidobacteriales</taxon>
        <taxon>Bifidobacteriaceae</taxon>
        <taxon>Bifidobacterium</taxon>
    </lineage>
</organism>
<proteinExistence type="predicted"/>
<sequence length="62" mass="7052">MAKNTRWATRRRVKTATRNADRIMPATPATIAHQSIKLTIGNRHHPIDTLTHNILLVAENTR</sequence>
<dbReference type="Proteomes" id="UP000469943">
    <property type="component" value="Unassembled WGS sequence"/>
</dbReference>
<dbReference type="AlphaFoldDB" id="A0A7K3TCJ6"/>
<comment type="caution">
    <text evidence="1">The sequence shown here is derived from an EMBL/GenBank/DDBJ whole genome shotgun (WGS) entry which is preliminary data.</text>
</comment>
<gene>
    <name evidence="1" type="ORF">GFD24_06810</name>
</gene>
<name>A0A7K3TCJ6_9BIFI</name>
<reference evidence="1 2" key="1">
    <citation type="submission" date="2019-10" db="EMBL/GenBank/DDBJ databases">
        <title>Bifidobacterium from non-human primates.</title>
        <authorList>
            <person name="Modesto M."/>
        </authorList>
    </citation>
    <scope>NUCLEOTIDE SEQUENCE [LARGE SCALE GENOMIC DNA]</scope>
    <source>
        <strain evidence="1 2">TREM</strain>
    </source>
</reference>